<dbReference type="GO" id="GO:0016887">
    <property type="term" value="F:ATP hydrolysis activity"/>
    <property type="evidence" value="ECO:0007669"/>
    <property type="project" value="RHEA"/>
</dbReference>
<dbReference type="SUPFAM" id="SSF52540">
    <property type="entry name" value="P-loop containing nucleoside triphosphate hydrolases"/>
    <property type="match status" value="1"/>
</dbReference>
<dbReference type="GO" id="GO:0043139">
    <property type="term" value="F:5'-3' DNA helicase activity"/>
    <property type="evidence" value="ECO:0007669"/>
    <property type="project" value="UniProtKB-EC"/>
</dbReference>
<keyword evidence="1" id="KW-0234">DNA repair</keyword>
<comment type="similarity">
    <text evidence="1">Belongs to the helicase family.</text>
</comment>
<dbReference type="Gene3D" id="3.40.50.300">
    <property type="entry name" value="P-loop containing nucleotide triphosphate hydrolases"/>
    <property type="match status" value="1"/>
</dbReference>
<sequence length="204" mass="22891">MTRLCSLAKELIKLDVVIWDEAPMAPKPALEAVDKMLRDITQIDLIFGNKIMLPGGDFRQVLPVPGSTVIYKSVDSVVIEDLTDMLNFPAEFLNTVTPVGFLSHELRIKIGWIVMLLRNLNLKKGLCNGTTLSVVQTGERVFGCIFACGSGKGRYVLIPRFDNYYLSDFFRHYSAMLERKSYGQSCNSLRFLKAGNNKMGIVDM</sequence>
<dbReference type="InterPro" id="IPR027417">
    <property type="entry name" value="P-loop_NTPase"/>
</dbReference>
<dbReference type="PANTHER" id="PTHR10492">
    <property type="match status" value="1"/>
</dbReference>
<reference evidence="4 5" key="1">
    <citation type="submission" date="2013-12" db="EMBL/GenBank/DDBJ databases">
        <title>Draft genome of the parsitic nematode Ancylostoma duodenale.</title>
        <authorList>
            <person name="Mitreva M."/>
        </authorList>
    </citation>
    <scope>NUCLEOTIDE SEQUENCE [LARGE SCALE GENOMIC DNA]</scope>
    <source>
        <strain evidence="4 5">Zhejiang</strain>
    </source>
</reference>
<evidence type="ECO:0000313" key="5">
    <source>
        <dbReference type="Proteomes" id="UP000054047"/>
    </source>
</evidence>
<dbReference type="Pfam" id="PF21530">
    <property type="entry name" value="Pif1_2B_dom"/>
    <property type="match status" value="1"/>
</dbReference>
<dbReference type="GO" id="GO:0005524">
    <property type="term" value="F:ATP binding"/>
    <property type="evidence" value="ECO:0007669"/>
    <property type="project" value="UniProtKB-KW"/>
</dbReference>
<accession>A0A0C2H1R2</accession>
<keyword evidence="5" id="KW-1185">Reference proteome</keyword>
<dbReference type="GO" id="GO:0006310">
    <property type="term" value="P:DNA recombination"/>
    <property type="evidence" value="ECO:0007669"/>
    <property type="project" value="UniProtKB-KW"/>
</dbReference>
<proteinExistence type="inferred from homology"/>
<dbReference type="OrthoDB" id="5854156at2759"/>
<comment type="cofactor">
    <cofactor evidence="1">
        <name>Mg(2+)</name>
        <dbReference type="ChEBI" id="CHEBI:18420"/>
    </cofactor>
</comment>
<keyword evidence="1" id="KW-0378">Hydrolase</keyword>
<dbReference type="InterPro" id="IPR010285">
    <property type="entry name" value="DNA_helicase_pif1-like_DEAD"/>
</dbReference>
<protein>
    <recommendedName>
        <fullName evidence="1">ATP-dependent DNA helicase</fullName>
        <ecNumber evidence="1">5.6.2.3</ecNumber>
    </recommendedName>
</protein>
<keyword evidence="1" id="KW-0547">Nucleotide-binding</keyword>
<dbReference type="InterPro" id="IPR049163">
    <property type="entry name" value="Pif1-like_2B_dom"/>
</dbReference>
<evidence type="ECO:0000256" key="1">
    <source>
        <dbReference type="RuleBase" id="RU363044"/>
    </source>
</evidence>
<dbReference type="EMBL" id="KN726594">
    <property type="protein sequence ID" value="KIH67710.1"/>
    <property type="molecule type" value="Genomic_DNA"/>
</dbReference>
<keyword evidence="1" id="KW-0067">ATP-binding</keyword>
<feature type="domain" description="DNA helicase Pif1-like 2B" evidence="3">
    <location>
        <begin position="91"/>
        <end position="136"/>
    </location>
</feature>
<dbReference type="GO" id="GO:0000723">
    <property type="term" value="P:telomere maintenance"/>
    <property type="evidence" value="ECO:0007669"/>
    <property type="project" value="InterPro"/>
</dbReference>
<evidence type="ECO:0000259" key="3">
    <source>
        <dbReference type="Pfam" id="PF21530"/>
    </source>
</evidence>
<name>A0A0C2H1R2_9BILA</name>
<dbReference type="EC" id="5.6.2.3" evidence="1"/>
<evidence type="ECO:0000259" key="2">
    <source>
        <dbReference type="Pfam" id="PF05970"/>
    </source>
</evidence>
<evidence type="ECO:0000313" key="4">
    <source>
        <dbReference type="EMBL" id="KIH67710.1"/>
    </source>
</evidence>
<dbReference type="GO" id="GO:0006281">
    <property type="term" value="P:DNA repair"/>
    <property type="evidence" value="ECO:0007669"/>
    <property type="project" value="UniProtKB-KW"/>
</dbReference>
<dbReference type="Pfam" id="PF05970">
    <property type="entry name" value="PIF1"/>
    <property type="match status" value="1"/>
</dbReference>
<dbReference type="AlphaFoldDB" id="A0A0C2H1R2"/>
<dbReference type="Proteomes" id="UP000054047">
    <property type="component" value="Unassembled WGS sequence"/>
</dbReference>
<comment type="catalytic activity">
    <reaction evidence="1">
        <text>ATP + H2O = ADP + phosphate + H(+)</text>
        <dbReference type="Rhea" id="RHEA:13065"/>
        <dbReference type="ChEBI" id="CHEBI:15377"/>
        <dbReference type="ChEBI" id="CHEBI:15378"/>
        <dbReference type="ChEBI" id="CHEBI:30616"/>
        <dbReference type="ChEBI" id="CHEBI:43474"/>
        <dbReference type="ChEBI" id="CHEBI:456216"/>
        <dbReference type="EC" id="5.6.2.3"/>
    </reaction>
</comment>
<feature type="domain" description="DNA helicase Pif1-like DEAD-box helicase" evidence="2">
    <location>
        <begin position="6"/>
        <end position="65"/>
    </location>
</feature>
<gene>
    <name evidence="4" type="ORF">ANCDUO_01953</name>
</gene>
<keyword evidence="1" id="KW-0227">DNA damage</keyword>
<keyword evidence="1" id="KW-0347">Helicase</keyword>
<dbReference type="PANTHER" id="PTHR10492:SF57">
    <property type="entry name" value="ATP-DEPENDENT DNA HELICASE"/>
    <property type="match status" value="1"/>
</dbReference>
<keyword evidence="1" id="KW-0233">DNA recombination</keyword>
<organism evidence="4 5">
    <name type="scientific">Ancylostoma duodenale</name>
    <dbReference type="NCBI Taxonomy" id="51022"/>
    <lineage>
        <taxon>Eukaryota</taxon>
        <taxon>Metazoa</taxon>
        <taxon>Ecdysozoa</taxon>
        <taxon>Nematoda</taxon>
        <taxon>Chromadorea</taxon>
        <taxon>Rhabditida</taxon>
        <taxon>Rhabditina</taxon>
        <taxon>Rhabditomorpha</taxon>
        <taxon>Strongyloidea</taxon>
        <taxon>Ancylostomatidae</taxon>
        <taxon>Ancylostomatinae</taxon>
        <taxon>Ancylostoma</taxon>
    </lineage>
</organism>